<evidence type="ECO:0000313" key="1">
    <source>
        <dbReference type="EMBL" id="KAL0071539.1"/>
    </source>
</evidence>
<dbReference type="SUPFAM" id="SSF54197">
    <property type="entry name" value="HIT-like"/>
    <property type="match status" value="1"/>
</dbReference>
<dbReference type="PANTHER" id="PTHR12486">
    <property type="entry name" value="APRATAXIN-RELATED"/>
    <property type="match status" value="1"/>
</dbReference>
<dbReference type="Gene3D" id="3.30.428.10">
    <property type="entry name" value="HIT-like"/>
    <property type="match status" value="1"/>
</dbReference>
<keyword evidence="2" id="KW-1185">Reference proteome</keyword>
<accession>A0ABR3ADX2</accession>
<dbReference type="EMBL" id="JBBXMP010000003">
    <property type="protein sequence ID" value="KAL0071539.1"/>
    <property type="molecule type" value="Genomic_DNA"/>
</dbReference>
<name>A0ABR3ADX2_9AGAR</name>
<reference evidence="1 2" key="1">
    <citation type="submission" date="2024-05" db="EMBL/GenBank/DDBJ databases">
        <title>A draft genome resource for the thread blight pathogen Marasmius tenuissimus strain MS-2.</title>
        <authorList>
            <person name="Yulfo-Soto G.E."/>
            <person name="Baruah I.K."/>
            <person name="Amoako-Attah I."/>
            <person name="Bukari Y."/>
            <person name="Meinhardt L.W."/>
            <person name="Bailey B.A."/>
            <person name="Cohen S.P."/>
        </authorList>
    </citation>
    <scope>NUCLEOTIDE SEQUENCE [LARGE SCALE GENOMIC DNA]</scope>
    <source>
        <strain evidence="1 2">MS-2</strain>
    </source>
</reference>
<sequence>MANLSLLRTYATKAPSEFPDSVLFTHTERTLTIYDAYPKAIFHFLALPRIHNQTDSGLSLKDLHSLKTLLACDKTRAKELVTALKDDSEEVKKDIESEMVRRYGFKWPNMDRISRESIDAVCVLQTKPSREPLTQRNLSHLHLHIISADLCSEKLKHKKHYNSFHPKLGFFLHVDDVLSWFDSEPSYFSQVSSS</sequence>
<comment type="caution">
    <text evidence="1">The sequence shown here is derived from an EMBL/GenBank/DDBJ whole genome shotgun (WGS) entry which is preliminary data.</text>
</comment>
<protein>
    <submittedName>
        <fullName evidence="1">Aprataxin-like protein</fullName>
    </submittedName>
</protein>
<proteinExistence type="predicted"/>
<organism evidence="1 2">
    <name type="scientific">Marasmius tenuissimus</name>
    <dbReference type="NCBI Taxonomy" id="585030"/>
    <lineage>
        <taxon>Eukaryota</taxon>
        <taxon>Fungi</taxon>
        <taxon>Dikarya</taxon>
        <taxon>Basidiomycota</taxon>
        <taxon>Agaricomycotina</taxon>
        <taxon>Agaricomycetes</taxon>
        <taxon>Agaricomycetidae</taxon>
        <taxon>Agaricales</taxon>
        <taxon>Marasmiineae</taxon>
        <taxon>Marasmiaceae</taxon>
        <taxon>Marasmius</taxon>
    </lineage>
</organism>
<dbReference type="InterPro" id="IPR036265">
    <property type="entry name" value="HIT-like_sf"/>
</dbReference>
<dbReference type="PANTHER" id="PTHR12486:SF4">
    <property type="entry name" value="APRATAXIN"/>
    <property type="match status" value="1"/>
</dbReference>
<gene>
    <name evidence="1" type="primary">HNT3</name>
    <name evidence="1" type="ORF">AAF712_001396</name>
</gene>
<evidence type="ECO:0000313" key="2">
    <source>
        <dbReference type="Proteomes" id="UP001437256"/>
    </source>
</evidence>
<dbReference type="Proteomes" id="UP001437256">
    <property type="component" value="Unassembled WGS sequence"/>
</dbReference>